<dbReference type="PANTHER" id="PTHR43630">
    <property type="entry name" value="POLY-BETA-1,6-N-ACETYL-D-GLUCOSAMINE SYNTHASE"/>
    <property type="match status" value="1"/>
</dbReference>
<evidence type="ECO:0000313" key="7">
    <source>
        <dbReference type="EMBL" id="MFC5512908.1"/>
    </source>
</evidence>
<evidence type="ECO:0000313" key="8">
    <source>
        <dbReference type="Proteomes" id="UP001596031"/>
    </source>
</evidence>
<feature type="compositionally biased region" description="Pro residues" evidence="4">
    <location>
        <begin position="475"/>
        <end position="492"/>
    </location>
</feature>
<evidence type="ECO:0000256" key="3">
    <source>
        <dbReference type="ARBA" id="ARBA00022679"/>
    </source>
</evidence>
<feature type="region of interest" description="Disordered" evidence="4">
    <location>
        <begin position="469"/>
        <end position="492"/>
    </location>
</feature>
<dbReference type="Proteomes" id="UP001596031">
    <property type="component" value="Unassembled WGS sequence"/>
</dbReference>
<dbReference type="PANTHER" id="PTHR43630:SF1">
    <property type="entry name" value="POLY-BETA-1,6-N-ACETYL-D-GLUCOSAMINE SYNTHASE"/>
    <property type="match status" value="1"/>
</dbReference>
<gene>
    <name evidence="7" type="ORF">ACFPOU_17535</name>
</gene>
<dbReference type="CDD" id="cd06423">
    <property type="entry name" value="CESA_like"/>
    <property type="match status" value="1"/>
</dbReference>
<keyword evidence="5" id="KW-1133">Transmembrane helix</keyword>
<dbReference type="GO" id="GO:0016757">
    <property type="term" value="F:glycosyltransferase activity"/>
    <property type="evidence" value="ECO:0007669"/>
    <property type="project" value="UniProtKB-KW"/>
</dbReference>
<keyword evidence="8" id="KW-1185">Reference proteome</keyword>
<dbReference type="RefSeq" id="WP_379724083.1">
    <property type="nucleotide sequence ID" value="NZ_JBHSMS010000057.1"/>
</dbReference>
<feature type="transmembrane region" description="Helical" evidence="5">
    <location>
        <begin position="6"/>
        <end position="29"/>
    </location>
</feature>
<comment type="similarity">
    <text evidence="1">Belongs to the glycosyltransferase 2 family.</text>
</comment>
<dbReference type="Gene3D" id="3.90.550.10">
    <property type="entry name" value="Spore Coat Polysaccharide Biosynthesis Protein SpsA, Chain A"/>
    <property type="match status" value="1"/>
</dbReference>
<dbReference type="Pfam" id="PF00535">
    <property type="entry name" value="Glycos_transf_2"/>
    <property type="match status" value="1"/>
</dbReference>
<keyword evidence="5" id="KW-0812">Transmembrane</keyword>
<sequence length="492" mass="54853">MNTANFVVAFITWFVLCFFVALNGGYLLLNLFSLRALHRRGQEQFLGDLPRAYSGLEPPVSILVPAYNEEATIAASIRSMLQLTYSEFEIVVINDGSKDNTLEVLKREFALLPFPEAYRRTIPTREVRQIYRSTRYPNVRVIDKVNGGKADSLNAGINASRYPLFCGVDADSILQRDSLAKVTEPFLRDPTMVATGGTVRVANGCEVSGGFLTKVGLPKSPLALFQVVEYLRAFLFGRLGWSALNGMLIISGAFGIFRKEAVVLAGGYRPDTIGEDMELVVRMHRTLRAKGQPYRIEFVPDPVCWTEAPEDLATLKNQRVRWQRGLAESLSANWGLMFSRNGGVPGWIAFPFMLFFEWLGPVIELGGYIFMVFAFLTGAISWEAFGAFLFVALGLGILLSASGLLLEEMSFHLYPRGKQLMLLGLVVILENFGYRQLNTWWRLVGLWRWLRQKESTWGTMKRKGIGDEAPLVPAAAPPVAPPHPAEAPPRSS</sequence>
<feature type="transmembrane region" description="Helical" evidence="5">
    <location>
        <begin position="369"/>
        <end position="399"/>
    </location>
</feature>
<evidence type="ECO:0000256" key="1">
    <source>
        <dbReference type="ARBA" id="ARBA00006739"/>
    </source>
</evidence>
<feature type="domain" description="Glycosyltransferase 2-like" evidence="6">
    <location>
        <begin position="61"/>
        <end position="201"/>
    </location>
</feature>
<keyword evidence="5" id="KW-0472">Membrane</keyword>
<protein>
    <submittedName>
        <fullName evidence="7">Glycosyltransferase family 2 protein</fullName>
        <ecNumber evidence="7">2.4.-.-</ecNumber>
    </submittedName>
</protein>
<evidence type="ECO:0000256" key="5">
    <source>
        <dbReference type="SAM" id="Phobius"/>
    </source>
</evidence>
<proteinExistence type="inferred from homology"/>
<evidence type="ECO:0000256" key="4">
    <source>
        <dbReference type="SAM" id="MobiDB-lite"/>
    </source>
</evidence>
<organism evidence="7 8">
    <name type="scientific">Massilia jejuensis</name>
    <dbReference type="NCBI Taxonomy" id="648894"/>
    <lineage>
        <taxon>Bacteria</taxon>
        <taxon>Pseudomonadati</taxon>
        <taxon>Pseudomonadota</taxon>
        <taxon>Betaproteobacteria</taxon>
        <taxon>Burkholderiales</taxon>
        <taxon>Oxalobacteraceae</taxon>
        <taxon>Telluria group</taxon>
        <taxon>Massilia</taxon>
    </lineage>
</organism>
<dbReference type="EC" id="2.4.-.-" evidence="7"/>
<dbReference type="InterPro" id="IPR001173">
    <property type="entry name" value="Glyco_trans_2-like"/>
</dbReference>
<name>A0ABW0PKP8_9BURK</name>
<dbReference type="SUPFAM" id="SSF53448">
    <property type="entry name" value="Nucleotide-diphospho-sugar transferases"/>
    <property type="match status" value="1"/>
</dbReference>
<dbReference type="EMBL" id="JBHSMS010000057">
    <property type="protein sequence ID" value="MFC5512908.1"/>
    <property type="molecule type" value="Genomic_DNA"/>
</dbReference>
<accession>A0ABW0PKP8</accession>
<reference evidence="8" key="1">
    <citation type="journal article" date="2019" name="Int. J. Syst. Evol. Microbiol.">
        <title>The Global Catalogue of Microorganisms (GCM) 10K type strain sequencing project: providing services to taxonomists for standard genome sequencing and annotation.</title>
        <authorList>
            <consortium name="The Broad Institute Genomics Platform"/>
            <consortium name="The Broad Institute Genome Sequencing Center for Infectious Disease"/>
            <person name="Wu L."/>
            <person name="Ma J."/>
        </authorList>
    </citation>
    <scope>NUCLEOTIDE SEQUENCE [LARGE SCALE GENOMIC DNA]</scope>
    <source>
        <strain evidence="8">CCUG 38813</strain>
    </source>
</reference>
<evidence type="ECO:0000256" key="2">
    <source>
        <dbReference type="ARBA" id="ARBA00022676"/>
    </source>
</evidence>
<keyword evidence="2 7" id="KW-0328">Glycosyltransferase</keyword>
<keyword evidence="3 7" id="KW-0808">Transferase</keyword>
<comment type="caution">
    <text evidence="7">The sequence shown here is derived from an EMBL/GenBank/DDBJ whole genome shotgun (WGS) entry which is preliminary data.</text>
</comment>
<dbReference type="InterPro" id="IPR029044">
    <property type="entry name" value="Nucleotide-diphossugar_trans"/>
</dbReference>
<evidence type="ECO:0000259" key="6">
    <source>
        <dbReference type="Pfam" id="PF00535"/>
    </source>
</evidence>